<dbReference type="STRING" id="1122240.GCA_000620105_01327"/>
<dbReference type="PIRSF" id="PIRSF000193">
    <property type="entry name" value="Pyrrol-5-carb_rd"/>
    <property type="match status" value="1"/>
</dbReference>
<gene>
    <name evidence="4" type="primary">proC</name>
    <name evidence="9" type="ORF">DAI18_06405</name>
</gene>
<organism evidence="9 10">
    <name type="scientific">Microvirgula aerodenitrificans</name>
    <dbReference type="NCBI Taxonomy" id="57480"/>
    <lineage>
        <taxon>Bacteria</taxon>
        <taxon>Pseudomonadati</taxon>
        <taxon>Pseudomonadota</taxon>
        <taxon>Betaproteobacteria</taxon>
        <taxon>Neisseriales</taxon>
        <taxon>Aquaspirillaceae</taxon>
        <taxon>Microvirgula</taxon>
    </lineage>
</organism>
<dbReference type="GO" id="GO:0055129">
    <property type="term" value="P:L-proline biosynthetic process"/>
    <property type="evidence" value="ECO:0007669"/>
    <property type="project" value="UniProtKB-UniRule"/>
</dbReference>
<evidence type="ECO:0000256" key="4">
    <source>
        <dbReference type="HAMAP-Rule" id="MF_01925"/>
    </source>
</evidence>
<name>A0A2S0P8J3_9NEIS</name>
<dbReference type="GO" id="GO:0004735">
    <property type="term" value="F:pyrroline-5-carboxylate reductase activity"/>
    <property type="evidence" value="ECO:0007669"/>
    <property type="project" value="UniProtKB-UniRule"/>
</dbReference>
<dbReference type="EMBL" id="CP028519">
    <property type="protein sequence ID" value="AVY93720.1"/>
    <property type="molecule type" value="Genomic_DNA"/>
</dbReference>
<dbReference type="PANTHER" id="PTHR11645">
    <property type="entry name" value="PYRROLINE-5-CARBOXYLATE REDUCTASE"/>
    <property type="match status" value="1"/>
</dbReference>
<keyword evidence="4" id="KW-0963">Cytoplasm</keyword>
<dbReference type="Pfam" id="PF03807">
    <property type="entry name" value="F420_oxidored"/>
    <property type="match status" value="1"/>
</dbReference>
<dbReference type="EC" id="1.5.1.2" evidence="4 5"/>
<comment type="catalytic activity">
    <reaction evidence="4">
        <text>L-proline + NADP(+) = (S)-1-pyrroline-5-carboxylate + NADPH + 2 H(+)</text>
        <dbReference type="Rhea" id="RHEA:14109"/>
        <dbReference type="ChEBI" id="CHEBI:15378"/>
        <dbReference type="ChEBI" id="CHEBI:17388"/>
        <dbReference type="ChEBI" id="CHEBI:57783"/>
        <dbReference type="ChEBI" id="CHEBI:58349"/>
        <dbReference type="ChEBI" id="CHEBI:60039"/>
        <dbReference type="EC" id="1.5.1.2"/>
    </reaction>
</comment>
<feature type="domain" description="Pyrroline-5-carboxylate reductase catalytic N-terminal" evidence="7">
    <location>
        <begin position="3"/>
        <end position="93"/>
    </location>
</feature>
<dbReference type="Gene3D" id="1.10.3730.10">
    <property type="entry name" value="ProC C-terminal domain-like"/>
    <property type="match status" value="1"/>
</dbReference>
<reference evidence="9 10" key="1">
    <citation type="submission" date="2018-04" db="EMBL/GenBank/DDBJ databases">
        <title>Denitrifier Microvirgula.</title>
        <authorList>
            <person name="Anderson E."/>
            <person name="Jang J."/>
            <person name="Ishii S."/>
        </authorList>
    </citation>
    <scope>NUCLEOTIDE SEQUENCE [LARGE SCALE GENOMIC DNA]</scope>
    <source>
        <strain evidence="9 10">BE2.4</strain>
    </source>
</reference>
<feature type="binding site" evidence="6">
    <location>
        <begin position="6"/>
        <end position="11"/>
    </location>
    <ligand>
        <name>NADP(+)</name>
        <dbReference type="ChEBI" id="CHEBI:58349"/>
    </ligand>
</feature>
<evidence type="ECO:0000313" key="10">
    <source>
        <dbReference type="Proteomes" id="UP000244173"/>
    </source>
</evidence>
<evidence type="ECO:0000256" key="2">
    <source>
        <dbReference type="ARBA" id="ARBA00022857"/>
    </source>
</evidence>
<accession>A0A2S0P8J3</accession>
<dbReference type="OrthoDB" id="9805754at2"/>
<evidence type="ECO:0000256" key="1">
    <source>
        <dbReference type="ARBA" id="ARBA00005525"/>
    </source>
</evidence>
<comment type="pathway">
    <text evidence="4">Amino-acid biosynthesis; L-proline biosynthesis; L-proline from L-glutamate 5-semialdehyde: step 1/1.</text>
</comment>
<dbReference type="GO" id="GO:0005737">
    <property type="term" value="C:cytoplasm"/>
    <property type="evidence" value="ECO:0007669"/>
    <property type="project" value="UniProtKB-SubCell"/>
</dbReference>
<dbReference type="InterPro" id="IPR008927">
    <property type="entry name" value="6-PGluconate_DH-like_C_sf"/>
</dbReference>
<comment type="function">
    <text evidence="4">Catalyzes the reduction of 1-pyrroline-5-carboxylate (PCA) to L-proline.</text>
</comment>
<dbReference type="FunFam" id="1.10.3730.10:FF:000001">
    <property type="entry name" value="Pyrroline-5-carboxylate reductase"/>
    <property type="match status" value="1"/>
</dbReference>
<dbReference type="SUPFAM" id="SSF48179">
    <property type="entry name" value="6-phosphogluconate dehydrogenase C-terminal domain-like"/>
    <property type="match status" value="1"/>
</dbReference>
<dbReference type="HAMAP" id="MF_01925">
    <property type="entry name" value="P5C_reductase"/>
    <property type="match status" value="1"/>
</dbReference>
<dbReference type="Gene3D" id="3.40.50.720">
    <property type="entry name" value="NAD(P)-binding Rossmann-like Domain"/>
    <property type="match status" value="1"/>
</dbReference>
<dbReference type="KEGG" id="maer:DAI18_06405"/>
<proteinExistence type="inferred from homology"/>
<keyword evidence="4" id="KW-0028">Amino-acid biosynthesis</keyword>
<dbReference type="InterPro" id="IPR000304">
    <property type="entry name" value="Pyrroline-COOH_reductase"/>
</dbReference>
<dbReference type="PANTHER" id="PTHR11645:SF0">
    <property type="entry name" value="PYRROLINE-5-CARBOXYLATE REDUCTASE 3"/>
    <property type="match status" value="1"/>
</dbReference>
<dbReference type="RefSeq" id="WP_107888961.1">
    <property type="nucleotide sequence ID" value="NZ_CALFSO010000120.1"/>
</dbReference>
<dbReference type="AlphaFoldDB" id="A0A2S0P8J3"/>
<comment type="subcellular location">
    <subcellularLocation>
        <location evidence="4">Cytoplasm</location>
    </subcellularLocation>
</comment>
<evidence type="ECO:0000256" key="5">
    <source>
        <dbReference type="NCBIfam" id="TIGR00112"/>
    </source>
</evidence>
<sequence length="268" mass="27786">MNVLFIGGGNMATAIIGGLYRQPGTTISVVEHSEEKRDALAAKYGVTALSALPAALSADDVIVLAVKPQNLKAVCTELAPRLNGALLVSIAAGVDIATLSRWSGGTTRIVRVMPNTPALVGKGVSGLYAAADVAVADRNAAEAIMMAVGRVLWVGTESGIDDVIAVSGSGPAYVFHFVEALEAVGRDVGFDAETARQLALETFEGAIALLRDSGEPAGELKRKVMSKGGTTERAIASFEDDRVKEAIVRGALACRARAVEMSADFSRS</sequence>
<keyword evidence="2 4" id="KW-0521">NADP</keyword>
<evidence type="ECO:0000313" key="9">
    <source>
        <dbReference type="EMBL" id="AVY93720.1"/>
    </source>
</evidence>
<dbReference type="InterPro" id="IPR029036">
    <property type="entry name" value="P5CR_dimer"/>
</dbReference>
<comment type="similarity">
    <text evidence="1 4">Belongs to the pyrroline-5-carboxylate reductase family.</text>
</comment>
<keyword evidence="10" id="KW-1185">Reference proteome</keyword>
<dbReference type="NCBIfam" id="TIGR00112">
    <property type="entry name" value="proC"/>
    <property type="match status" value="1"/>
</dbReference>
<keyword evidence="4" id="KW-0641">Proline biosynthesis</keyword>
<dbReference type="Pfam" id="PF14748">
    <property type="entry name" value="P5CR_dimer"/>
    <property type="match status" value="1"/>
</dbReference>
<dbReference type="InterPro" id="IPR036291">
    <property type="entry name" value="NAD(P)-bd_dom_sf"/>
</dbReference>
<feature type="domain" description="Pyrroline-5-carboxylate reductase dimerisation" evidence="8">
    <location>
        <begin position="157"/>
        <end position="261"/>
    </location>
</feature>
<feature type="binding site" evidence="6">
    <location>
        <begin position="65"/>
        <end position="68"/>
    </location>
    <ligand>
        <name>NADP(+)</name>
        <dbReference type="ChEBI" id="CHEBI:58349"/>
    </ligand>
</feature>
<keyword evidence="3 4" id="KW-0560">Oxidoreductase</keyword>
<comment type="catalytic activity">
    <reaction evidence="4">
        <text>L-proline + NAD(+) = (S)-1-pyrroline-5-carboxylate + NADH + 2 H(+)</text>
        <dbReference type="Rhea" id="RHEA:14105"/>
        <dbReference type="ChEBI" id="CHEBI:15378"/>
        <dbReference type="ChEBI" id="CHEBI:17388"/>
        <dbReference type="ChEBI" id="CHEBI:57540"/>
        <dbReference type="ChEBI" id="CHEBI:57945"/>
        <dbReference type="ChEBI" id="CHEBI:60039"/>
        <dbReference type="EC" id="1.5.1.2"/>
    </reaction>
</comment>
<dbReference type="UniPathway" id="UPA00098">
    <property type="reaction ID" value="UER00361"/>
</dbReference>
<dbReference type="SUPFAM" id="SSF51735">
    <property type="entry name" value="NAD(P)-binding Rossmann-fold domains"/>
    <property type="match status" value="1"/>
</dbReference>
<dbReference type="InterPro" id="IPR028939">
    <property type="entry name" value="P5C_Rdtase_cat_N"/>
</dbReference>
<evidence type="ECO:0000256" key="3">
    <source>
        <dbReference type="ARBA" id="ARBA00023002"/>
    </source>
</evidence>
<evidence type="ECO:0000256" key="6">
    <source>
        <dbReference type="PIRSR" id="PIRSR000193-1"/>
    </source>
</evidence>
<evidence type="ECO:0000259" key="8">
    <source>
        <dbReference type="Pfam" id="PF14748"/>
    </source>
</evidence>
<evidence type="ECO:0000259" key="7">
    <source>
        <dbReference type="Pfam" id="PF03807"/>
    </source>
</evidence>
<protein>
    <recommendedName>
        <fullName evidence="4 5">Pyrroline-5-carboxylate reductase</fullName>
        <shortName evidence="4">P5C reductase</shortName>
        <shortName evidence="4">P5CR</shortName>
        <ecNumber evidence="4 5">1.5.1.2</ecNumber>
    </recommendedName>
    <alternativeName>
        <fullName evidence="4">PCA reductase</fullName>
    </alternativeName>
</protein>
<dbReference type="Proteomes" id="UP000244173">
    <property type="component" value="Chromosome"/>
</dbReference>